<feature type="region of interest" description="Disordered" evidence="2">
    <location>
        <begin position="113"/>
        <end position="174"/>
    </location>
</feature>
<feature type="non-terminal residue" evidence="3">
    <location>
        <position position="234"/>
    </location>
</feature>
<accession>A0A1B7NJW9</accession>
<evidence type="ECO:0000313" key="3">
    <source>
        <dbReference type="EMBL" id="OAX77131.1"/>
    </source>
</evidence>
<organism evidence="3 4">
    <name type="scientific">Emergomyces africanus</name>
    <dbReference type="NCBI Taxonomy" id="1955775"/>
    <lineage>
        <taxon>Eukaryota</taxon>
        <taxon>Fungi</taxon>
        <taxon>Dikarya</taxon>
        <taxon>Ascomycota</taxon>
        <taxon>Pezizomycotina</taxon>
        <taxon>Eurotiomycetes</taxon>
        <taxon>Eurotiomycetidae</taxon>
        <taxon>Onygenales</taxon>
        <taxon>Ajellomycetaceae</taxon>
        <taxon>Emergomyces</taxon>
    </lineage>
</organism>
<sequence length="234" mass="26093">MDDPFVSNPGPTGVQQPQQRESHRYSSFGSQLFTLNASSPSQVKRALEAHLAETERRLEDASKLGTALVQQQKDLSVKLKEIENQQDEGEIGPELRRKLADLEKEYNDIGRETARVSLGPKPRLAFTDEDGQGTPSFDGRNPASPAVLSSQATSSPTKISVPSRRQRNQQSSRVHDIEFATEISTSLLAQVRQLQGLLVERDETIKSVNLEKSRLELEAEAFTQRLRALDDNEQ</sequence>
<dbReference type="AlphaFoldDB" id="A0A1B7NJW9"/>
<evidence type="ECO:0000313" key="4">
    <source>
        <dbReference type="Proteomes" id="UP000091918"/>
    </source>
</evidence>
<gene>
    <name evidence="3" type="ORF">ACJ72_08574</name>
</gene>
<evidence type="ECO:0000256" key="1">
    <source>
        <dbReference type="SAM" id="Coils"/>
    </source>
</evidence>
<dbReference type="GO" id="GO:0015631">
    <property type="term" value="F:tubulin binding"/>
    <property type="evidence" value="ECO:0007669"/>
    <property type="project" value="TreeGrafter"/>
</dbReference>
<keyword evidence="1" id="KW-0175">Coiled coil</keyword>
<proteinExistence type="predicted"/>
<evidence type="ECO:0000256" key="2">
    <source>
        <dbReference type="SAM" id="MobiDB-lite"/>
    </source>
</evidence>
<feature type="region of interest" description="Disordered" evidence="2">
    <location>
        <begin position="1"/>
        <end position="33"/>
    </location>
</feature>
<keyword evidence="4" id="KW-1185">Reference proteome</keyword>
<feature type="compositionally biased region" description="Polar residues" evidence="2">
    <location>
        <begin position="147"/>
        <end position="160"/>
    </location>
</feature>
<comment type="caution">
    <text evidence="3">The sequence shown here is derived from an EMBL/GenBank/DDBJ whole genome shotgun (WGS) entry which is preliminary data.</text>
</comment>
<dbReference type="PANTHER" id="PTHR28190:SF1">
    <property type="entry name" value="NUCLEAR MIGRATION PROTEIN NUM1"/>
    <property type="match status" value="1"/>
</dbReference>
<feature type="coiled-coil region" evidence="1">
    <location>
        <begin position="205"/>
        <end position="232"/>
    </location>
</feature>
<dbReference type="Proteomes" id="UP000091918">
    <property type="component" value="Unassembled WGS sequence"/>
</dbReference>
<dbReference type="GO" id="GO:0005938">
    <property type="term" value="C:cell cortex"/>
    <property type="evidence" value="ECO:0007669"/>
    <property type="project" value="TreeGrafter"/>
</dbReference>
<dbReference type="GO" id="GO:0005739">
    <property type="term" value="C:mitochondrion"/>
    <property type="evidence" value="ECO:0007669"/>
    <property type="project" value="TreeGrafter"/>
</dbReference>
<feature type="compositionally biased region" description="Polar residues" evidence="2">
    <location>
        <begin position="9"/>
        <end position="33"/>
    </location>
</feature>
<dbReference type="GO" id="GO:0000226">
    <property type="term" value="P:microtubule cytoskeleton organization"/>
    <property type="evidence" value="ECO:0007669"/>
    <property type="project" value="TreeGrafter"/>
</dbReference>
<dbReference type="STRING" id="1658172.A0A1B7NJW9"/>
<dbReference type="OrthoDB" id="2149224at2759"/>
<name>A0A1B7NJW9_9EURO</name>
<protein>
    <submittedName>
        <fullName evidence="3">Uncharacterized protein</fullName>
    </submittedName>
</protein>
<dbReference type="EMBL" id="LGUA01003279">
    <property type="protein sequence ID" value="OAX77131.1"/>
    <property type="molecule type" value="Genomic_DNA"/>
</dbReference>
<reference evidence="3 4" key="1">
    <citation type="submission" date="2015-07" db="EMBL/GenBank/DDBJ databases">
        <title>Emmonsia species relationships and genome sequence.</title>
        <authorList>
            <person name="Cuomo C.A."/>
            <person name="Schwartz I.S."/>
            <person name="Kenyon C."/>
            <person name="de Hoog G.S."/>
            <person name="Govender N.P."/>
            <person name="Botha A."/>
            <person name="Moreno L."/>
            <person name="de Vries M."/>
            <person name="Munoz J.F."/>
            <person name="Stielow J.B."/>
        </authorList>
    </citation>
    <scope>NUCLEOTIDE SEQUENCE [LARGE SCALE GENOMIC DNA]</scope>
    <source>
        <strain evidence="3 4">CBS 136260</strain>
    </source>
</reference>
<feature type="coiled-coil region" evidence="1">
    <location>
        <begin position="44"/>
        <end position="88"/>
    </location>
</feature>
<dbReference type="PANTHER" id="PTHR28190">
    <property type="entry name" value="NUCLEAR MIGRATION PROTEIN NUM1"/>
    <property type="match status" value="1"/>
</dbReference>
<dbReference type="InterPro" id="IPR053005">
    <property type="entry name" value="Nuclear_Pos-Cytoskel_Interact"/>
</dbReference>